<name>A0ABR6BVF8_9PSEU</name>
<keyword evidence="1" id="KW-0812">Transmembrane</keyword>
<feature type="transmembrane region" description="Helical" evidence="1">
    <location>
        <begin position="41"/>
        <end position="64"/>
    </location>
</feature>
<sequence>MAIGAGVGHMALLAVFAPPRLPDAHRRSPNPAVDGGNLTGLAWAMIGLIAATSVPPALIVLAGTLLDSPALRWAGVPAGVAVGALAAWWLGRIAYRRLETGGPELLLRLRSGTTVKAPPVVAPAKPARAKLARARAPRLVIALCLGSGWIPLLAGVLSLVKAFSGQSSQTGWTFVLALPRPLWIPVSAGLIALWLLLYSIAGWTALRLRRRRSSDH</sequence>
<evidence type="ECO:0000313" key="3">
    <source>
        <dbReference type="Proteomes" id="UP000517916"/>
    </source>
</evidence>
<reference evidence="2 3" key="1">
    <citation type="submission" date="2020-08" db="EMBL/GenBank/DDBJ databases">
        <title>Genomic Encyclopedia of Archaeal and Bacterial Type Strains, Phase II (KMG-II): from individual species to whole genera.</title>
        <authorList>
            <person name="Goeker M."/>
        </authorList>
    </citation>
    <scope>NUCLEOTIDE SEQUENCE [LARGE SCALE GENOMIC DNA]</scope>
    <source>
        <strain evidence="2 3">DSM 43850</strain>
    </source>
</reference>
<dbReference type="RefSeq" id="WP_025357302.1">
    <property type="nucleotide sequence ID" value="NZ_BAAABQ010000018.1"/>
</dbReference>
<accession>A0ABR6BVF8</accession>
<comment type="caution">
    <text evidence="2">The sequence shown here is derived from an EMBL/GenBank/DDBJ whole genome shotgun (WGS) entry which is preliminary data.</text>
</comment>
<feature type="transmembrane region" description="Helical" evidence="1">
    <location>
        <begin position="70"/>
        <end position="90"/>
    </location>
</feature>
<keyword evidence="1" id="KW-0472">Membrane</keyword>
<feature type="transmembrane region" description="Helical" evidence="1">
    <location>
        <begin position="139"/>
        <end position="163"/>
    </location>
</feature>
<dbReference type="EMBL" id="JACJID010000007">
    <property type="protein sequence ID" value="MBA8930887.1"/>
    <property type="molecule type" value="Genomic_DNA"/>
</dbReference>
<feature type="transmembrane region" description="Helical" evidence="1">
    <location>
        <begin position="183"/>
        <end position="206"/>
    </location>
</feature>
<keyword evidence="3" id="KW-1185">Reference proteome</keyword>
<evidence type="ECO:0000313" key="2">
    <source>
        <dbReference type="EMBL" id="MBA8930887.1"/>
    </source>
</evidence>
<proteinExistence type="predicted"/>
<gene>
    <name evidence="2" type="ORF">BC739_008134</name>
</gene>
<evidence type="ECO:0000256" key="1">
    <source>
        <dbReference type="SAM" id="Phobius"/>
    </source>
</evidence>
<dbReference type="Proteomes" id="UP000517916">
    <property type="component" value="Unassembled WGS sequence"/>
</dbReference>
<keyword evidence="1" id="KW-1133">Transmembrane helix</keyword>
<protein>
    <submittedName>
        <fullName evidence="2">Uncharacterized protein</fullName>
    </submittedName>
</protein>
<organism evidence="2 3">
    <name type="scientific">Kutzneria viridogrisea</name>
    <dbReference type="NCBI Taxonomy" id="47990"/>
    <lineage>
        <taxon>Bacteria</taxon>
        <taxon>Bacillati</taxon>
        <taxon>Actinomycetota</taxon>
        <taxon>Actinomycetes</taxon>
        <taxon>Pseudonocardiales</taxon>
        <taxon>Pseudonocardiaceae</taxon>
        <taxon>Kutzneria</taxon>
    </lineage>
</organism>